<name>A0A645CZ46_9ZZZZ</name>
<dbReference type="Pfam" id="PF06429">
    <property type="entry name" value="Flg_bbr_C"/>
    <property type="match status" value="1"/>
</dbReference>
<dbReference type="EMBL" id="VSSQ01031517">
    <property type="protein sequence ID" value="MPM82426.1"/>
    <property type="molecule type" value="Genomic_DNA"/>
</dbReference>
<dbReference type="InterPro" id="IPR002371">
    <property type="entry name" value="FlgK"/>
</dbReference>
<evidence type="ECO:0000259" key="6">
    <source>
        <dbReference type="Pfam" id="PF06429"/>
    </source>
</evidence>
<evidence type="ECO:0000256" key="2">
    <source>
        <dbReference type="ARBA" id="ARBA00004613"/>
    </source>
</evidence>
<keyword evidence="4" id="KW-0964">Secreted</keyword>
<sequence length="403" mass="43686">MQVTASLDGNQMTIRSMDDHLLSITDIKGGIASNLGLTSSGKTVSIEVTEEDTLETIRNKINGAFGEEDGVSAPEEWLHAAIEKDEVTGTYFLTLESNVLGEASRINVMGDENGSLNVARRLGFLGDDNATSWLETSQDAAFSFDGKTYLSSMNEMKEARRVPRQADYSATVNEEISSGLRFELRGLGRAEITIKHHVKGGSILGTMEARDDMILSFKDQLDEVVYGLVTEMNARHYAGHGMGDSSMTTGIAFFEPISGKYGASAHFSFNMDLDKDPSLIAAARGDGKGASRGEGDGSNALALAQLKQAKVLQNGAADVNEYYLSFLASLGSKGLQAKTMATNQRHLTEQIDTQRQATMGVNIDEEVMDIIKFQQAFNAMARYITTVDEMLDRIINGMGVVGR</sequence>
<dbReference type="PANTHER" id="PTHR30033:SF1">
    <property type="entry name" value="FLAGELLAR HOOK-ASSOCIATED PROTEIN 1"/>
    <property type="match status" value="1"/>
</dbReference>
<organism evidence="8">
    <name type="scientific">bioreactor metagenome</name>
    <dbReference type="NCBI Taxonomy" id="1076179"/>
    <lineage>
        <taxon>unclassified sequences</taxon>
        <taxon>metagenomes</taxon>
        <taxon>ecological metagenomes</taxon>
    </lineage>
</organism>
<protein>
    <submittedName>
        <fullName evidence="8">Uncharacterized protein</fullName>
    </submittedName>
</protein>
<comment type="subcellular location">
    <subcellularLocation>
        <location evidence="1">Bacterial flagellum</location>
    </subcellularLocation>
    <subcellularLocation>
        <location evidence="2">Secreted</location>
    </subcellularLocation>
</comment>
<dbReference type="AlphaFoldDB" id="A0A645CZ46"/>
<reference evidence="8" key="1">
    <citation type="submission" date="2019-08" db="EMBL/GenBank/DDBJ databases">
        <authorList>
            <person name="Kucharzyk K."/>
            <person name="Murdoch R.W."/>
            <person name="Higgins S."/>
            <person name="Loffler F."/>
        </authorList>
    </citation>
    <scope>NUCLEOTIDE SEQUENCE</scope>
</reference>
<keyword evidence="5" id="KW-0975">Bacterial flagellum</keyword>
<evidence type="ECO:0000256" key="3">
    <source>
        <dbReference type="ARBA" id="ARBA00009677"/>
    </source>
</evidence>
<evidence type="ECO:0000256" key="1">
    <source>
        <dbReference type="ARBA" id="ARBA00004365"/>
    </source>
</evidence>
<dbReference type="GO" id="GO:0005576">
    <property type="term" value="C:extracellular region"/>
    <property type="evidence" value="ECO:0007669"/>
    <property type="project" value="UniProtKB-SubCell"/>
</dbReference>
<evidence type="ECO:0000256" key="4">
    <source>
        <dbReference type="ARBA" id="ARBA00022525"/>
    </source>
</evidence>
<dbReference type="SUPFAM" id="SSF64518">
    <property type="entry name" value="Phase 1 flagellin"/>
    <property type="match status" value="1"/>
</dbReference>
<feature type="domain" description="Flagellar hook-associated protein FlgK helical" evidence="7">
    <location>
        <begin position="185"/>
        <end position="254"/>
    </location>
</feature>
<dbReference type="PANTHER" id="PTHR30033">
    <property type="entry name" value="FLAGELLAR HOOK-ASSOCIATED PROTEIN 1"/>
    <property type="match status" value="1"/>
</dbReference>
<comment type="caution">
    <text evidence="8">The sequence shown here is derived from an EMBL/GenBank/DDBJ whole genome shotgun (WGS) entry which is preliminary data.</text>
</comment>
<evidence type="ECO:0000313" key="8">
    <source>
        <dbReference type="EMBL" id="MPM82426.1"/>
    </source>
</evidence>
<accession>A0A645CZ46</accession>
<feature type="domain" description="Flagellar basal-body/hook protein C-terminal" evidence="6">
    <location>
        <begin position="359"/>
        <end position="396"/>
    </location>
</feature>
<dbReference type="InterPro" id="IPR053927">
    <property type="entry name" value="FlgK_helical"/>
</dbReference>
<dbReference type="GO" id="GO:0044780">
    <property type="term" value="P:bacterial-type flagellum assembly"/>
    <property type="evidence" value="ECO:0007669"/>
    <property type="project" value="InterPro"/>
</dbReference>
<comment type="similarity">
    <text evidence="3">Belongs to the flagella basal body rod proteins family.</text>
</comment>
<evidence type="ECO:0000259" key="7">
    <source>
        <dbReference type="Pfam" id="PF22638"/>
    </source>
</evidence>
<dbReference type="GO" id="GO:0009424">
    <property type="term" value="C:bacterial-type flagellum hook"/>
    <property type="evidence" value="ECO:0007669"/>
    <property type="project" value="InterPro"/>
</dbReference>
<evidence type="ECO:0000256" key="5">
    <source>
        <dbReference type="ARBA" id="ARBA00023143"/>
    </source>
</evidence>
<dbReference type="Pfam" id="PF22638">
    <property type="entry name" value="FlgK_D1"/>
    <property type="match status" value="1"/>
</dbReference>
<gene>
    <name evidence="8" type="ORF">SDC9_129487</name>
</gene>
<dbReference type="GO" id="GO:0005198">
    <property type="term" value="F:structural molecule activity"/>
    <property type="evidence" value="ECO:0007669"/>
    <property type="project" value="InterPro"/>
</dbReference>
<dbReference type="InterPro" id="IPR010930">
    <property type="entry name" value="Flg_bb/hook_C_dom"/>
</dbReference>
<proteinExistence type="inferred from homology"/>